<name>A0A4R7YWR4_9FIRM</name>
<dbReference type="Gene3D" id="2.60.40.2480">
    <property type="entry name" value="Periplasmic metal-binding protein Tp34-type"/>
    <property type="match status" value="1"/>
</dbReference>
<dbReference type="InterPro" id="IPR038482">
    <property type="entry name" value="Tp34-type_sf"/>
</dbReference>
<proteinExistence type="inferred from homology"/>
<evidence type="ECO:0000256" key="1">
    <source>
        <dbReference type="ARBA" id="ARBA00010013"/>
    </source>
</evidence>
<protein>
    <recommendedName>
        <fullName evidence="5">Periplasmic protein p19 involved in high-affinity Fe2+ transport</fullName>
    </recommendedName>
</protein>
<evidence type="ECO:0008006" key="5">
    <source>
        <dbReference type="Google" id="ProtNLM"/>
    </source>
</evidence>
<reference evidence="3 4" key="1">
    <citation type="submission" date="2019-03" db="EMBL/GenBank/DDBJ databases">
        <title>Subsurface microbial communities from deep shales in Ohio and West Virginia, USA.</title>
        <authorList>
            <person name="Wrighton K."/>
        </authorList>
    </citation>
    <scope>NUCLEOTIDE SEQUENCE [LARGE SCALE GENOMIC DNA]</scope>
    <source>
        <strain evidence="3 4">MSL9.2</strain>
    </source>
</reference>
<gene>
    <name evidence="3" type="ORF">C8C77_12844</name>
</gene>
<dbReference type="Pfam" id="PF10634">
    <property type="entry name" value="Iron_transport"/>
    <property type="match status" value="1"/>
</dbReference>
<comment type="caution">
    <text evidence="3">The sequence shown here is derived from an EMBL/GenBank/DDBJ whole genome shotgun (WGS) entry which is preliminary data.</text>
</comment>
<dbReference type="Proteomes" id="UP000294697">
    <property type="component" value="Unassembled WGS sequence"/>
</dbReference>
<dbReference type="EMBL" id="SODA01000028">
    <property type="protein sequence ID" value="TDW00485.1"/>
    <property type="molecule type" value="Genomic_DNA"/>
</dbReference>
<evidence type="ECO:0000313" key="4">
    <source>
        <dbReference type="Proteomes" id="UP000294697"/>
    </source>
</evidence>
<evidence type="ECO:0000313" key="3">
    <source>
        <dbReference type="EMBL" id="TDW00485.1"/>
    </source>
</evidence>
<evidence type="ECO:0000256" key="2">
    <source>
        <dbReference type="ARBA" id="ARBA00022729"/>
    </source>
</evidence>
<comment type="similarity">
    <text evidence="1">Belongs to the UPF0423 family.</text>
</comment>
<dbReference type="PIRSF" id="PIRSF017018">
    <property type="entry name" value="Tp34"/>
    <property type="match status" value="1"/>
</dbReference>
<dbReference type="AlphaFoldDB" id="A0A4R7YWR4"/>
<dbReference type="InterPro" id="IPR018470">
    <property type="entry name" value="Metal-bd_Tp34-typ"/>
</dbReference>
<sequence>MKNFSKVTVILAMLFFVLAGIGGNALAFTEYPIGEEKIIKQMKIAAVYFQAVPMKPEEKAGLKAEESDLHLEADIHAVANNPYGFGLGAWVPNLTVDYTLENMETGEIQEGSFMPMAASDGPHYGTNVQMMGIGNYKLTYIIYPPTKQDFLQHTDKETGVEKVFWKKPIKVEWDFKYTGKV</sequence>
<organism evidence="3 4">
    <name type="scientific">Halanaerobium saccharolyticum</name>
    <dbReference type="NCBI Taxonomy" id="43595"/>
    <lineage>
        <taxon>Bacteria</taxon>
        <taxon>Bacillati</taxon>
        <taxon>Bacillota</taxon>
        <taxon>Clostridia</taxon>
        <taxon>Halanaerobiales</taxon>
        <taxon>Halanaerobiaceae</taxon>
        <taxon>Halanaerobium</taxon>
    </lineage>
</organism>
<accession>A0A4R7YWR4</accession>
<keyword evidence="2" id="KW-0732">Signal</keyword>
<dbReference type="RefSeq" id="WP_208320775.1">
    <property type="nucleotide sequence ID" value="NZ_QLME01000005.1"/>
</dbReference>